<dbReference type="PANTHER" id="PTHR13492:SF2">
    <property type="entry name" value="RING FINGER PROTEIN 37"/>
    <property type="match status" value="1"/>
</dbReference>
<feature type="domain" description="U-box" evidence="1">
    <location>
        <begin position="211"/>
        <end position="291"/>
    </location>
</feature>
<dbReference type="GO" id="GO:0034450">
    <property type="term" value="F:ubiquitin-ubiquitin ligase activity"/>
    <property type="evidence" value="ECO:0007669"/>
    <property type="project" value="TreeGrafter"/>
</dbReference>
<dbReference type="GO" id="GO:0005634">
    <property type="term" value="C:nucleus"/>
    <property type="evidence" value="ECO:0007669"/>
    <property type="project" value="TreeGrafter"/>
</dbReference>
<dbReference type="Gene3D" id="3.30.40.10">
    <property type="entry name" value="Zinc/RING finger domain, C3HC4 (zinc finger)"/>
    <property type="match status" value="1"/>
</dbReference>
<evidence type="ECO:0000313" key="3">
    <source>
        <dbReference type="Proteomes" id="UP000594454"/>
    </source>
</evidence>
<keyword evidence="3" id="KW-1185">Reference proteome</keyword>
<dbReference type="FunCoup" id="A0A7R8V1P9">
    <property type="interactions" value="1492"/>
</dbReference>
<dbReference type="AlphaFoldDB" id="A0A7R8V1P9"/>
<evidence type="ECO:0000259" key="1">
    <source>
        <dbReference type="PROSITE" id="PS51698"/>
    </source>
</evidence>
<dbReference type="InterPro" id="IPR039925">
    <property type="entry name" value="RNF37_RING-Ubox"/>
</dbReference>
<dbReference type="GO" id="GO:0000209">
    <property type="term" value="P:protein polyubiquitination"/>
    <property type="evidence" value="ECO:0007669"/>
    <property type="project" value="TreeGrafter"/>
</dbReference>
<protein>
    <recommendedName>
        <fullName evidence="1">U-box domain-containing protein</fullName>
    </recommendedName>
</protein>
<proteinExistence type="predicted"/>
<dbReference type="GO" id="GO:0031625">
    <property type="term" value="F:ubiquitin protein ligase binding"/>
    <property type="evidence" value="ECO:0007669"/>
    <property type="project" value="TreeGrafter"/>
</dbReference>
<dbReference type="InParanoid" id="A0A7R8V1P9"/>
<dbReference type="PROSITE" id="PS51698">
    <property type="entry name" value="U_BOX"/>
    <property type="match status" value="1"/>
</dbReference>
<dbReference type="Proteomes" id="UP000594454">
    <property type="component" value="Chromosome 5"/>
</dbReference>
<dbReference type="PANTHER" id="PTHR13492">
    <property type="entry name" value="RING FINGER PROTEIN 37"/>
    <property type="match status" value="1"/>
</dbReference>
<dbReference type="Pfam" id="PF04564">
    <property type="entry name" value="U-box"/>
    <property type="match status" value="1"/>
</dbReference>
<dbReference type="InterPro" id="IPR013083">
    <property type="entry name" value="Znf_RING/FYVE/PHD"/>
</dbReference>
<dbReference type="OMA" id="NWERIAF"/>
<evidence type="ECO:0000313" key="2">
    <source>
        <dbReference type="EMBL" id="CAD7090600.1"/>
    </source>
</evidence>
<dbReference type="CDD" id="cd16660">
    <property type="entry name" value="RING-Ubox_RNF37"/>
    <property type="match status" value="1"/>
</dbReference>
<dbReference type="InterPro" id="IPR045696">
    <property type="entry name" value="Ubox5_N"/>
</dbReference>
<dbReference type="SMART" id="SM00504">
    <property type="entry name" value="Ubox"/>
    <property type="match status" value="1"/>
</dbReference>
<dbReference type="OrthoDB" id="20295at2759"/>
<dbReference type="InterPro" id="IPR039847">
    <property type="entry name" value="Ubox5"/>
</dbReference>
<gene>
    <name evidence="2" type="ORF">HERILL_LOCUS13069</name>
</gene>
<sequence length="423" mass="47839">MSEINFLHPQFKTEVTSSCVAEDDYQPSNLVSAGFWEKDRGFMAYNLVKPPVKLTFNFKYKIQVNRIKLWPSMGSQRSTSFEIDIINGKESTQVGKCNRMNADIVEWSKIDCSPATSSSCLQLKFFSSNAVRKSLQGVDCMQVTITSTQRCAVVLRKIEIWGYPSRKLDSAAKQECEDLWRGISTPNLSNCKKARGPTETRKHLTPSNIENVPEEFLDAITCELMLFPTRLPCGKAVDQSTIEKHSRIEESWGRVPSDPFTGKPFTANSKPILDATLKTRIDKFLIENSHRPEFKNVPRTLGRKTPVQTQNNTKLESNYLNPHPPAKKPKLDLDVKPTLSVIPLHEAFQSALESIRQRAVTRSSSNKAAEEKKCISCSGKGYLYKIKGCDHIICRTCLHIIRDSQMCTCKAKFSNSDVERIFE</sequence>
<dbReference type="SUPFAM" id="SSF57850">
    <property type="entry name" value="RING/U-box"/>
    <property type="match status" value="1"/>
</dbReference>
<dbReference type="InterPro" id="IPR003613">
    <property type="entry name" value="Ubox_domain"/>
</dbReference>
<reference evidence="2 3" key="1">
    <citation type="submission" date="2020-11" db="EMBL/GenBank/DDBJ databases">
        <authorList>
            <person name="Wallbank WR R."/>
            <person name="Pardo Diaz C."/>
            <person name="Kozak K."/>
            <person name="Martin S."/>
            <person name="Jiggins C."/>
            <person name="Moest M."/>
            <person name="Warren A I."/>
            <person name="Generalovic N T."/>
            <person name="Byers J.R.P. K."/>
            <person name="Montejo-Kovacevich G."/>
            <person name="Yen C E."/>
        </authorList>
    </citation>
    <scope>NUCLEOTIDE SEQUENCE [LARGE SCALE GENOMIC DNA]</scope>
</reference>
<accession>A0A7R8V1P9</accession>
<dbReference type="Pfam" id="PF19318">
    <property type="entry name" value="DUF5918"/>
    <property type="match status" value="1"/>
</dbReference>
<organism evidence="2 3">
    <name type="scientific">Hermetia illucens</name>
    <name type="common">Black soldier fly</name>
    <dbReference type="NCBI Taxonomy" id="343691"/>
    <lineage>
        <taxon>Eukaryota</taxon>
        <taxon>Metazoa</taxon>
        <taxon>Ecdysozoa</taxon>
        <taxon>Arthropoda</taxon>
        <taxon>Hexapoda</taxon>
        <taxon>Insecta</taxon>
        <taxon>Pterygota</taxon>
        <taxon>Neoptera</taxon>
        <taxon>Endopterygota</taxon>
        <taxon>Diptera</taxon>
        <taxon>Brachycera</taxon>
        <taxon>Stratiomyomorpha</taxon>
        <taxon>Stratiomyidae</taxon>
        <taxon>Hermetiinae</taxon>
        <taxon>Hermetia</taxon>
    </lineage>
</organism>
<dbReference type="EMBL" id="LR899013">
    <property type="protein sequence ID" value="CAD7090600.1"/>
    <property type="molecule type" value="Genomic_DNA"/>
</dbReference>
<name>A0A7R8V1P9_HERIL</name>